<evidence type="ECO:0000256" key="5">
    <source>
        <dbReference type="PROSITE-ProRule" id="PRU00122"/>
    </source>
</evidence>
<evidence type="ECO:0000256" key="1">
    <source>
        <dbReference type="ARBA" id="ARBA00004316"/>
    </source>
</evidence>
<dbReference type="SUPFAM" id="SSF49265">
    <property type="entry name" value="Fibronectin type III"/>
    <property type="match status" value="1"/>
</dbReference>
<dbReference type="PANTHER" id="PTHR15036">
    <property type="entry name" value="PIKACHURIN-LIKE PROTEIN"/>
    <property type="match status" value="1"/>
</dbReference>
<dbReference type="Pfam" id="PF00008">
    <property type="entry name" value="EGF"/>
    <property type="match status" value="1"/>
</dbReference>
<dbReference type="Pfam" id="PF25016">
    <property type="entry name" value="EGF_Pikachurin"/>
    <property type="match status" value="1"/>
</dbReference>
<dbReference type="RefSeq" id="XP_030623913.1">
    <property type="nucleotide sequence ID" value="XM_030768053.1"/>
</dbReference>
<feature type="domain" description="Fibronectin type-III" evidence="10">
    <location>
        <begin position="141"/>
        <end position="236"/>
    </location>
</feature>
<dbReference type="SMART" id="SM00179">
    <property type="entry name" value="EGF_CA"/>
    <property type="match status" value="2"/>
</dbReference>
<dbReference type="GO" id="GO:0005509">
    <property type="term" value="F:calcium ion binding"/>
    <property type="evidence" value="ECO:0007669"/>
    <property type="project" value="InterPro"/>
</dbReference>
<dbReference type="SMART" id="SM00282">
    <property type="entry name" value="LamG"/>
    <property type="match status" value="3"/>
</dbReference>
<organism evidence="11 12">
    <name type="scientific">Chanos chanos</name>
    <name type="common">Milkfish</name>
    <name type="synonym">Mugil chanos</name>
    <dbReference type="NCBI Taxonomy" id="29144"/>
    <lineage>
        <taxon>Eukaryota</taxon>
        <taxon>Metazoa</taxon>
        <taxon>Chordata</taxon>
        <taxon>Craniata</taxon>
        <taxon>Vertebrata</taxon>
        <taxon>Euteleostomi</taxon>
        <taxon>Actinopterygii</taxon>
        <taxon>Neopterygii</taxon>
        <taxon>Teleostei</taxon>
        <taxon>Ostariophysi</taxon>
        <taxon>Gonorynchiformes</taxon>
        <taxon>Chanidae</taxon>
        <taxon>Chanos</taxon>
    </lineage>
</organism>
<dbReference type="PANTHER" id="PTHR15036:SF88">
    <property type="entry name" value="PIKACHURIN"/>
    <property type="match status" value="1"/>
</dbReference>
<dbReference type="Gene3D" id="2.10.25.10">
    <property type="entry name" value="Laminin"/>
    <property type="match status" value="2"/>
</dbReference>
<keyword evidence="2 4" id="KW-1015">Disulfide bond</keyword>
<keyword evidence="7" id="KW-0732">Signal</keyword>
<dbReference type="FunFam" id="2.60.120.200:FF:000034">
    <property type="entry name" value="pikachurin isoform X1"/>
    <property type="match status" value="1"/>
</dbReference>
<feature type="disulfide bond" evidence="5">
    <location>
        <begin position="1019"/>
        <end position="1046"/>
    </location>
</feature>
<dbReference type="Gene3D" id="2.60.120.200">
    <property type="match status" value="3"/>
</dbReference>
<feature type="domain" description="Laminin G" evidence="8">
    <location>
        <begin position="641"/>
        <end position="820"/>
    </location>
</feature>
<evidence type="ECO:0000259" key="8">
    <source>
        <dbReference type="PROSITE" id="PS50025"/>
    </source>
</evidence>
<dbReference type="PROSITE" id="PS00022">
    <property type="entry name" value="EGF_1"/>
    <property type="match status" value="3"/>
</dbReference>
<dbReference type="CDD" id="cd00063">
    <property type="entry name" value="FN3"/>
    <property type="match status" value="2"/>
</dbReference>
<feature type="domain" description="EGF-like" evidence="9">
    <location>
        <begin position="597"/>
        <end position="634"/>
    </location>
</feature>
<dbReference type="AlphaFoldDB" id="A0A6J2UW23"/>
<keyword evidence="4" id="KW-0245">EGF-like domain</keyword>
<feature type="signal peptide" evidence="7">
    <location>
        <begin position="1"/>
        <end position="18"/>
    </location>
</feature>
<feature type="domain" description="EGF-like" evidence="9">
    <location>
        <begin position="816"/>
        <end position="852"/>
    </location>
</feature>
<keyword evidence="11" id="KW-1185">Reference proteome</keyword>
<protein>
    <submittedName>
        <fullName evidence="12">Pikachurin-like</fullName>
    </submittedName>
</protein>
<dbReference type="Proteomes" id="UP000504632">
    <property type="component" value="Chromosome 3"/>
</dbReference>
<evidence type="ECO:0000313" key="12">
    <source>
        <dbReference type="RefSeq" id="XP_030623913.1"/>
    </source>
</evidence>
<sequence>MERMLILALLTHVSNISGGVSRSSDQRLGRLNPPLDIELKAVNCTAIAVTWRIPWRHVNTASGYEVTYIETKSGDPAGEAMVLKIPLSLDILANTTVIGNLRMATQYDVTIGTYGWAGEGRHSVPRNVSTLSYEKCQSPAPPSRPKVTTVSDTEVAVTWEPGLYEGSAPVQHFLLSYIRPELETEWTSVKIPGQTSSIVLRGLSPDMLYQFMVRSVSAYGISPPSSRSRPVRTLRVQEMGSGSFDQQYLTDSQLTDAELNGDNFDFNSFTEETKHYPATEGVSRKSELRSWTGRPASQTDAGGASCGTSGPAEDPATAPDVPVPAVPGSVGSGTSETPPSVTPSSSAAVFAVPSSASVGPSRPVTQWRGSVRQLYDLPCEDAVCPPNSICIDDYGSGGSRCHCALGRGGDACSDVVTVRFPKLHGYSHLAFEPLKNSYHSFEIMLEFKADAEDGLLLYCGENEHGEGDFASLALIRGRLHFRYNCGTGPAQIVSVSRITLGRWHRVTVSREGLSGWLRLDNNTPVTGRSQGHYSKITFRTPLYVGGSPNAYWLAKAAGTNRGFRGCIQTFIVNDRTIDMRSWPAGRALSGADIGECSDGVCAEVSCENGGSCFANRADGYICLCPLGYRGPKCGESFSLFLPHFSKSLLSYASAPWPQSSRHYLSFMEFEITFRPISPEGTLLYCEDSQSRDFLSVTLMDGHVEYRFDCGSGSTVIRSEEPVSLYRWHEVRASRTARRGILELDNQVPVEGMTEGAFTQVKCTSPLYFGGVPDFTHTKNAASVKVPFTGSIQKVLLNGRVVPLTTGSLKGVNVENAEHPCVHSPCANSGLCQPKRDRYDCDCPLGYKGKYCQHVCGNECMHMVTETVEIPRFTGRSYLTYDTREVLHRVSGSRTHVLMRFRSTALDGLLLWRGDSPLLPNTDFISLALKDGALLFSFNLGSGPVVLKMNGSFSDGRWHWLKALRDGQTGRLTVDDSDSVVGKSPGKMRQLNTSGFLYIGGLKEISLHSSGWHTRGLVGCISHLTLSTNYHVSLVEQASDGRNIDTCLS</sequence>
<dbReference type="SMART" id="SM00060">
    <property type="entry name" value="FN3"/>
    <property type="match status" value="2"/>
</dbReference>
<keyword evidence="3" id="KW-0966">Cell projection</keyword>
<dbReference type="GO" id="GO:0042995">
    <property type="term" value="C:cell projection"/>
    <property type="evidence" value="ECO:0007669"/>
    <property type="project" value="UniProtKB-SubCell"/>
</dbReference>
<reference evidence="12" key="1">
    <citation type="submission" date="2025-08" db="UniProtKB">
        <authorList>
            <consortium name="RefSeq"/>
        </authorList>
    </citation>
    <scope>IDENTIFICATION</scope>
</reference>
<dbReference type="InterPro" id="IPR056943">
    <property type="entry name" value="EGF_Pikachurin"/>
</dbReference>
<dbReference type="InterPro" id="IPR001791">
    <property type="entry name" value="Laminin_G"/>
</dbReference>
<accession>A0A6J2UW23</accession>
<dbReference type="InterPro" id="IPR003961">
    <property type="entry name" value="FN3_dom"/>
</dbReference>
<dbReference type="Pfam" id="PF00041">
    <property type="entry name" value="fn3"/>
    <property type="match status" value="2"/>
</dbReference>
<evidence type="ECO:0000256" key="6">
    <source>
        <dbReference type="SAM" id="MobiDB-lite"/>
    </source>
</evidence>
<proteinExistence type="predicted"/>
<comment type="subcellular location">
    <subcellularLocation>
        <location evidence="1">Cell projection</location>
    </subcellularLocation>
</comment>
<dbReference type="GeneID" id="115807180"/>
<feature type="disulfide bond" evidence="4">
    <location>
        <begin position="624"/>
        <end position="633"/>
    </location>
</feature>
<dbReference type="CDD" id="cd00110">
    <property type="entry name" value="LamG"/>
    <property type="match status" value="3"/>
</dbReference>
<comment type="caution">
    <text evidence="4">Lacks conserved residue(s) required for the propagation of feature annotation.</text>
</comment>
<evidence type="ECO:0000313" key="11">
    <source>
        <dbReference type="Proteomes" id="UP000504632"/>
    </source>
</evidence>
<dbReference type="Gene3D" id="2.60.40.10">
    <property type="entry name" value="Immunoglobulins"/>
    <property type="match status" value="2"/>
</dbReference>
<dbReference type="InterPro" id="IPR001881">
    <property type="entry name" value="EGF-like_Ca-bd_dom"/>
</dbReference>
<dbReference type="SUPFAM" id="SSF49899">
    <property type="entry name" value="Concanavalin A-like lectins/glucanases"/>
    <property type="match status" value="3"/>
</dbReference>
<evidence type="ECO:0000259" key="10">
    <source>
        <dbReference type="PROSITE" id="PS50853"/>
    </source>
</evidence>
<dbReference type="OrthoDB" id="10014052at2759"/>
<evidence type="ECO:0000259" key="9">
    <source>
        <dbReference type="PROSITE" id="PS50026"/>
    </source>
</evidence>
<dbReference type="InterPro" id="IPR000742">
    <property type="entry name" value="EGF"/>
</dbReference>
<dbReference type="InParanoid" id="A0A6J2UW23"/>
<evidence type="ECO:0000256" key="4">
    <source>
        <dbReference type="PROSITE-ProRule" id="PRU00076"/>
    </source>
</evidence>
<feature type="disulfide bond" evidence="4">
    <location>
        <begin position="842"/>
        <end position="851"/>
    </location>
</feature>
<evidence type="ECO:0000256" key="2">
    <source>
        <dbReference type="ARBA" id="ARBA00023157"/>
    </source>
</evidence>
<feature type="domain" description="Laminin G" evidence="8">
    <location>
        <begin position="418"/>
        <end position="596"/>
    </location>
</feature>
<dbReference type="InterPro" id="IPR050372">
    <property type="entry name" value="Neurexin-related_CASP"/>
</dbReference>
<dbReference type="CDD" id="cd00054">
    <property type="entry name" value="EGF_CA"/>
    <property type="match status" value="2"/>
</dbReference>
<dbReference type="PROSITE" id="PS01186">
    <property type="entry name" value="EGF_2"/>
    <property type="match status" value="1"/>
</dbReference>
<dbReference type="PROSITE" id="PS50026">
    <property type="entry name" value="EGF_3"/>
    <property type="match status" value="3"/>
</dbReference>
<feature type="domain" description="Laminin G" evidence="8">
    <location>
        <begin position="867"/>
        <end position="1046"/>
    </location>
</feature>
<gene>
    <name evidence="12" type="primary">LOC115807180</name>
</gene>
<dbReference type="InterPro" id="IPR013320">
    <property type="entry name" value="ConA-like_dom_sf"/>
</dbReference>
<feature type="disulfide bond" evidence="4">
    <location>
        <begin position="384"/>
        <end position="401"/>
    </location>
</feature>
<dbReference type="PROSITE" id="PS50025">
    <property type="entry name" value="LAM_G_DOMAIN"/>
    <property type="match status" value="3"/>
</dbReference>
<dbReference type="InterPro" id="IPR036116">
    <property type="entry name" value="FN3_sf"/>
</dbReference>
<feature type="chain" id="PRO_5027001402" evidence="7">
    <location>
        <begin position="19"/>
        <end position="1048"/>
    </location>
</feature>
<dbReference type="PROSITE" id="PS50853">
    <property type="entry name" value="FN3"/>
    <property type="match status" value="2"/>
</dbReference>
<feature type="compositionally biased region" description="Basic and acidic residues" evidence="6">
    <location>
        <begin position="275"/>
        <end position="288"/>
    </location>
</feature>
<feature type="region of interest" description="Disordered" evidence="6">
    <location>
        <begin position="275"/>
        <end position="346"/>
    </location>
</feature>
<dbReference type="FunFam" id="2.60.120.200:FF:000032">
    <property type="entry name" value="pikachurin isoform X1"/>
    <property type="match status" value="1"/>
</dbReference>
<evidence type="ECO:0000256" key="7">
    <source>
        <dbReference type="SAM" id="SignalP"/>
    </source>
</evidence>
<feature type="disulfide bond" evidence="4">
    <location>
        <begin position="403"/>
        <end position="412"/>
    </location>
</feature>
<dbReference type="SMART" id="SM00181">
    <property type="entry name" value="EGF"/>
    <property type="match status" value="3"/>
</dbReference>
<evidence type="ECO:0000256" key="3">
    <source>
        <dbReference type="ARBA" id="ARBA00023273"/>
    </source>
</evidence>
<name>A0A6J2UW23_CHACN</name>
<dbReference type="Pfam" id="PF02210">
    <property type="entry name" value="Laminin_G_2"/>
    <property type="match status" value="1"/>
</dbReference>
<feature type="compositionally biased region" description="Low complexity" evidence="6">
    <location>
        <begin position="326"/>
        <end position="346"/>
    </location>
</feature>
<dbReference type="Pfam" id="PF00054">
    <property type="entry name" value="Laminin_G_1"/>
    <property type="match status" value="2"/>
</dbReference>
<dbReference type="InterPro" id="IPR013783">
    <property type="entry name" value="Ig-like_fold"/>
</dbReference>
<feature type="domain" description="EGF-like" evidence="9">
    <location>
        <begin position="375"/>
        <end position="413"/>
    </location>
</feature>
<dbReference type="GO" id="GO:0005604">
    <property type="term" value="C:basement membrane"/>
    <property type="evidence" value="ECO:0007669"/>
    <property type="project" value="UniProtKB-ARBA"/>
</dbReference>
<feature type="domain" description="Fibronectin type-III" evidence="10">
    <location>
        <begin position="33"/>
        <end position="133"/>
    </location>
</feature>